<keyword evidence="3" id="KW-0547">Nucleotide-binding</keyword>
<name>A0A7L0MH69_9PSIT</name>
<protein>
    <recommendedName>
        <fullName evidence="1">valine--tRNA ligase</fullName>
        <ecNumber evidence="1">6.1.1.9</ecNumber>
    </recommendedName>
    <alternativeName>
        <fullName evidence="7">Valyl-tRNA synthetase</fullName>
    </alternativeName>
</protein>
<sequence>SRHMEALEPHGAIAAVQHFWTRSFCDVFLEAAKGLLQDPVTAPETRQTLLCCADVGLRLLAPFAPFLSEEL</sequence>
<evidence type="ECO:0000256" key="5">
    <source>
        <dbReference type="ARBA" id="ARBA00022917"/>
    </source>
</evidence>
<dbReference type="Proteomes" id="UP000531168">
    <property type="component" value="Unassembled WGS sequence"/>
</dbReference>
<dbReference type="SUPFAM" id="SSF47323">
    <property type="entry name" value="Anticodon-binding domain of a subclass of class I aminoacyl-tRNA synthetases"/>
    <property type="match status" value="1"/>
</dbReference>
<feature type="domain" description="Methionyl/Valyl/Leucyl/Isoleucyl-tRNA synthetase anticodon-binding" evidence="8">
    <location>
        <begin position="2"/>
        <end position="71"/>
    </location>
</feature>
<dbReference type="InterPro" id="IPR002303">
    <property type="entry name" value="Valyl-tRNA_ligase"/>
</dbReference>
<dbReference type="GO" id="GO:0005829">
    <property type="term" value="C:cytosol"/>
    <property type="evidence" value="ECO:0007669"/>
    <property type="project" value="TreeGrafter"/>
</dbReference>
<dbReference type="GO" id="GO:0005524">
    <property type="term" value="F:ATP binding"/>
    <property type="evidence" value="ECO:0007669"/>
    <property type="project" value="UniProtKB-KW"/>
</dbReference>
<feature type="non-terminal residue" evidence="9">
    <location>
        <position position="1"/>
    </location>
</feature>
<evidence type="ECO:0000256" key="1">
    <source>
        <dbReference type="ARBA" id="ARBA00013169"/>
    </source>
</evidence>
<dbReference type="PANTHER" id="PTHR11946">
    <property type="entry name" value="VALYL-TRNA SYNTHETASES"/>
    <property type="match status" value="1"/>
</dbReference>
<dbReference type="InterPro" id="IPR009080">
    <property type="entry name" value="tRNAsynth_Ia_anticodon-bd"/>
</dbReference>
<accession>A0A7L0MH69</accession>
<reference evidence="9 10" key="1">
    <citation type="submission" date="2019-09" db="EMBL/GenBank/DDBJ databases">
        <title>Bird 10,000 Genomes (B10K) Project - Family phase.</title>
        <authorList>
            <person name="Zhang G."/>
        </authorList>
    </citation>
    <scope>NUCLEOTIDE SEQUENCE [LARGE SCALE GENOMIC DNA]</scope>
    <source>
        <strain evidence="9">B10K-DU-001-46</strain>
        <tissue evidence="9">Muscle</tissue>
    </source>
</reference>
<keyword evidence="10" id="KW-1185">Reference proteome</keyword>
<dbReference type="Pfam" id="PF08264">
    <property type="entry name" value="Anticodon_1"/>
    <property type="match status" value="1"/>
</dbReference>
<keyword evidence="4" id="KW-0067">ATP-binding</keyword>
<dbReference type="EC" id="6.1.1.9" evidence="1"/>
<evidence type="ECO:0000256" key="3">
    <source>
        <dbReference type="ARBA" id="ARBA00022741"/>
    </source>
</evidence>
<evidence type="ECO:0000313" key="9">
    <source>
        <dbReference type="EMBL" id="NXK80346.1"/>
    </source>
</evidence>
<organism evidence="9 10">
    <name type="scientific">Amazona guildingii</name>
    <dbReference type="NCBI Taxonomy" id="175529"/>
    <lineage>
        <taxon>Eukaryota</taxon>
        <taxon>Metazoa</taxon>
        <taxon>Chordata</taxon>
        <taxon>Craniata</taxon>
        <taxon>Vertebrata</taxon>
        <taxon>Euteleostomi</taxon>
        <taxon>Archelosauria</taxon>
        <taxon>Archosauria</taxon>
        <taxon>Dinosauria</taxon>
        <taxon>Saurischia</taxon>
        <taxon>Theropoda</taxon>
        <taxon>Coelurosauria</taxon>
        <taxon>Aves</taxon>
        <taxon>Neognathae</taxon>
        <taxon>Neoaves</taxon>
        <taxon>Telluraves</taxon>
        <taxon>Australaves</taxon>
        <taxon>Psittaciformes</taxon>
        <taxon>Psittacidae</taxon>
        <taxon>Amazona</taxon>
    </lineage>
</organism>
<keyword evidence="5" id="KW-0648">Protein biosynthesis</keyword>
<evidence type="ECO:0000256" key="2">
    <source>
        <dbReference type="ARBA" id="ARBA00022598"/>
    </source>
</evidence>
<evidence type="ECO:0000256" key="4">
    <source>
        <dbReference type="ARBA" id="ARBA00022840"/>
    </source>
</evidence>
<dbReference type="PANTHER" id="PTHR11946:SF71">
    <property type="entry name" value="VALINE--TRNA LIGASE, MITOCHONDRIAL"/>
    <property type="match status" value="1"/>
</dbReference>
<dbReference type="GO" id="GO:0006438">
    <property type="term" value="P:valyl-tRNA aminoacylation"/>
    <property type="evidence" value="ECO:0007669"/>
    <property type="project" value="InterPro"/>
</dbReference>
<evidence type="ECO:0000256" key="6">
    <source>
        <dbReference type="ARBA" id="ARBA00023146"/>
    </source>
</evidence>
<dbReference type="EMBL" id="VXAR01010111">
    <property type="protein sequence ID" value="NXK80346.1"/>
    <property type="molecule type" value="Genomic_DNA"/>
</dbReference>
<comment type="caution">
    <text evidence="9">The sequence shown here is derived from an EMBL/GenBank/DDBJ whole genome shotgun (WGS) entry which is preliminary data.</text>
</comment>
<dbReference type="GO" id="GO:0004832">
    <property type="term" value="F:valine-tRNA ligase activity"/>
    <property type="evidence" value="ECO:0007669"/>
    <property type="project" value="UniProtKB-EC"/>
</dbReference>
<gene>
    <name evidence="9" type="primary">Vars2</name>
    <name evidence="9" type="ORF">AMAGUI_R15611</name>
</gene>
<proteinExistence type="predicted"/>
<evidence type="ECO:0000313" key="10">
    <source>
        <dbReference type="Proteomes" id="UP000531168"/>
    </source>
</evidence>
<dbReference type="InterPro" id="IPR013155">
    <property type="entry name" value="M/V/L/I-tRNA-synth_anticd-bd"/>
</dbReference>
<evidence type="ECO:0000256" key="7">
    <source>
        <dbReference type="ARBA" id="ARBA00029936"/>
    </source>
</evidence>
<feature type="non-terminal residue" evidence="9">
    <location>
        <position position="71"/>
    </location>
</feature>
<evidence type="ECO:0000259" key="8">
    <source>
        <dbReference type="Pfam" id="PF08264"/>
    </source>
</evidence>
<dbReference type="Gene3D" id="1.10.730.10">
    <property type="entry name" value="Isoleucyl-tRNA Synthetase, Domain 1"/>
    <property type="match status" value="1"/>
</dbReference>
<keyword evidence="2" id="KW-0436">Ligase</keyword>
<keyword evidence="6" id="KW-0030">Aminoacyl-tRNA synthetase</keyword>
<dbReference type="AlphaFoldDB" id="A0A7L0MH69"/>